<evidence type="ECO:0000313" key="21">
    <source>
        <dbReference type="EMBL" id="UPI55332.1"/>
    </source>
</evidence>
<dbReference type="InterPro" id="IPR003945">
    <property type="entry name" value="NU5C-like"/>
</dbReference>
<dbReference type="GO" id="GO:0042773">
    <property type="term" value="P:ATP synthesis coupled electron transport"/>
    <property type="evidence" value="ECO:0007669"/>
    <property type="project" value="InterPro"/>
</dbReference>
<dbReference type="CTD" id="72131446"/>
<evidence type="ECO:0000256" key="13">
    <source>
        <dbReference type="ARBA" id="ARBA00023075"/>
    </source>
</evidence>
<accession>A0A8T9W0T8</accession>
<keyword evidence="10" id="KW-0249">Electron transport</keyword>
<dbReference type="InterPro" id="IPR001750">
    <property type="entry name" value="ND/Mrp_TM"/>
</dbReference>
<dbReference type="Pfam" id="PF06455">
    <property type="entry name" value="NADH5_C"/>
    <property type="match status" value="1"/>
</dbReference>
<keyword evidence="8" id="KW-0999">Mitochondrion inner membrane</keyword>
<keyword evidence="7 18" id="KW-0812">Transmembrane</keyword>
<dbReference type="GeneID" id="72131446"/>
<dbReference type="AlphaFoldDB" id="A0A8T9W0T8"/>
<comment type="subcellular location">
    <subcellularLocation>
        <location evidence="2">Mitochondrion inner membrane</location>
        <topology evidence="2">Multi-pass membrane protein</topology>
    </subcellularLocation>
</comment>
<organism evidence="21">
    <name type="scientific">Harmostica fulvicornis</name>
    <dbReference type="NCBI Taxonomy" id="2813413"/>
    <lineage>
        <taxon>Eukaryota</taxon>
        <taxon>Metazoa</taxon>
        <taxon>Ecdysozoa</taxon>
        <taxon>Arthropoda</taxon>
        <taxon>Hexapoda</taxon>
        <taxon>Insecta</taxon>
        <taxon>Pterygota</taxon>
        <taxon>Neoptera</taxon>
        <taxon>Paraneoptera</taxon>
        <taxon>Hemiptera</taxon>
        <taxon>Heteroptera</taxon>
        <taxon>Panheteroptera</taxon>
        <taxon>Pentatomomorpha</taxon>
        <taxon>Lygaeoidea</taxon>
        <taxon>Rhyparochromidae</taxon>
        <taxon>Rhyparochrominae</taxon>
        <taxon>Harmostica</taxon>
    </lineage>
</organism>
<feature type="transmembrane region" description="Helical" evidence="18">
    <location>
        <begin position="9"/>
        <end position="36"/>
    </location>
</feature>
<feature type="transmembrane region" description="Helical" evidence="18">
    <location>
        <begin position="89"/>
        <end position="115"/>
    </location>
</feature>
<dbReference type="PANTHER" id="PTHR42829">
    <property type="entry name" value="NADH-UBIQUINONE OXIDOREDUCTASE CHAIN 5"/>
    <property type="match status" value="1"/>
</dbReference>
<dbReference type="GO" id="GO:0015990">
    <property type="term" value="P:electron transport coupled proton transport"/>
    <property type="evidence" value="ECO:0007669"/>
    <property type="project" value="TreeGrafter"/>
</dbReference>
<sequence>MVIFNLYKLWFMIFLFVGLCLYLLGLYYLFIDYVVLLDWEILFLNSSFTFTVLLDWMSLLFMGSVMLITSMVIFYSLSYMMDDLYSVRFLFLIILFVISMCLMIISPNLFSILLGWDGLGLISYCLVIYFCNFKSYCAGMLTVLVNRVGDVAILLGIGLMLNKGSLCFIYYLFNFDWGNFLFMLVVLASFTKSAQIPFSSWLPAAMAAPTPVSALVHSSTLVTAGVYLLIRFSPLIDCNMSGLLMLSVLTMFMSGLGAVYETDMSKIIALSTLSQLGLMMSILFIGYPVVSFFHLLTHAFFKALLFLCSGLLIHGINGVQDIRYLGSLLYNFPYTMMCFGVANLSLCGLPFLSGFYSKDLIVELMMISGQNFFIFVLFYLSIGLTACYSLRLLYYCVINYVGLLPFGLYHEDFSMMFSMFSLTMFGIFSGSLLLWLILPVPIMVCLPFFMKFMIMMVCLPFFMKFMIMMFVFFGFLFGYLISIQSMNSVLFMNSIYLWFLGSMWFMPFLNVKLGYKSLNLCYNYQLVLEQGWGEYLISNLLLNMMLFFSKFISLVHNNTIKVFFMLFFIYSLLMFLV</sequence>
<evidence type="ECO:0000256" key="18">
    <source>
        <dbReference type="SAM" id="Phobius"/>
    </source>
</evidence>
<evidence type="ECO:0000256" key="3">
    <source>
        <dbReference type="ARBA" id="ARBA00012944"/>
    </source>
</evidence>
<evidence type="ECO:0000256" key="8">
    <source>
        <dbReference type="ARBA" id="ARBA00022792"/>
    </source>
</evidence>
<keyword evidence="12" id="KW-0520">NAD</keyword>
<evidence type="ECO:0000256" key="7">
    <source>
        <dbReference type="ARBA" id="ARBA00022692"/>
    </source>
</evidence>
<reference evidence="21" key="1">
    <citation type="journal article" date="2022" name="Cladistics">
        <title>Diversification of the phytophagous lineages of true bugs (Insecta: Hemiptera: Heteroptera) shortly after that of the flowering plants.</title>
        <authorList>
            <person name="Ye F."/>
            <person name="Kment P."/>
            <person name="Redei D."/>
            <person name="Luo J.Y."/>
            <person name="Wang Y.H."/>
            <person name="Kuechler S.M."/>
            <person name="Zhang W.W."/>
            <person name="Chen P.P."/>
            <person name="Wu H.Y."/>
            <person name="Wu Y.Z."/>
            <person name="Sun X.Y."/>
            <person name="Ding L."/>
            <person name="Wang Y.R."/>
            <person name="Xie Q."/>
        </authorList>
    </citation>
    <scope>NUCLEOTIDE SEQUENCE</scope>
</reference>
<feature type="transmembrane region" description="Helical" evidence="18">
    <location>
        <begin position="360"/>
        <end position="380"/>
    </location>
</feature>
<evidence type="ECO:0000256" key="16">
    <source>
        <dbReference type="ARBA" id="ARBA00031027"/>
    </source>
</evidence>
<feature type="transmembrane region" description="Helical" evidence="18">
    <location>
        <begin position="267"/>
        <end position="289"/>
    </location>
</feature>
<feature type="transmembrane region" description="Helical" evidence="18">
    <location>
        <begin position="151"/>
        <end position="173"/>
    </location>
</feature>
<dbReference type="PRINTS" id="PR01434">
    <property type="entry name" value="NADHDHGNASE5"/>
</dbReference>
<feature type="transmembrane region" description="Helical" evidence="18">
    <location>
        <begin position="56"/>
        <end position="77"/>
    </location>
</feature>
<feature type="domain" description="NADH dehydrogenase subunit 5 C-terminal" evidence="20">
    <location>
        <begin position="455"/>
        <end position="576"/>
    </location>
</feature>
<geneLocation type="mitochondrion" evidence="21"/>
<feature type="transmembrane region" description="Helical" evidence="18">
    <location>
        <begin position="422"/>
        <end position="449"/>
    </location>
</feature>
<keyword evidence="9" id="KW-1278">Translocase</keyword>
<keyword evidence="15 18" id="KW-0472">Membrane</keyword>
<dbReference type="EC" id="7.1.1.2" evidence="3"/>
<dbReference type="PANTHER" id="PTHR42829:SF2">
    <property type="entry name" value="NADH-UBIQUINONE OXIDOREDUCTASE CHAIN 5"/>
    <property type="match status" value="1"/>
</dbReference>
<dbReference type="EMBL" id="MW619721">
    <property type="protein sequence ID" value="UPI55332.1"/>
    <property type="molecule type" value="Genomic_DNA"/>
</dbReference>
<evidence type="ECO:0000256" key="2">
    <source>
        <dbReference type="ARBA" id="ARBA00004448"/>
    </source>
</evidence>
<dbReference type="RefSeq" id="YP_010373805.1">
    <property type="nucleotide sequence ID" value="NC_063140.1"/>
</dbReference>
<evidence type="ECO:0000259" key="20">
    <source>
        <dbReference type="Pfam" id="PF06455"/>
    </source>
</evidence>
<protein>
    <recommendedName>
        <fullName evidence="4">NADH-ubiquinone oxidoreductase chain 5</fullName>
        <ecNumber evidence="3">7.1.1.2</ecNumber>
    </recommendedName>
    <alternativeName>
        <fullName evidence="16">NADH dehydrogenase subunit 5</fullName>
    </alternativeName>
</protein>
<dbReference type="GO" id="GO:0005743">
    <property type="term" value="C:mitochondrial inner membrane"/>
    <property type="evidence" value="ECO:0007669"/>
    <property type="project" value="UniProtKB-SubCell"/>
</dbReference>
<keyword evidence="5" id="KW-0813">Transport</keyword>
<feature type="transmembrane region" description="Helical" evidence="18">
    <location>
        <begin position="559"/>
        <end position="576"/>
    </location>
</feature>
<evidence type="ECO:0000256" key="4">
    <source>
        <dbReference type="ARBA" id="ARBA00021096"/>
    </source>
</evidence>
<evidence type="ECO:0000256" key="11">
    <source>
        <dbReference type="ARBA" id="ARBA00022989"/>
    </source>
</evidence>
<evidence type="ECO:0000256" key="9">
    <source>
        <dbReference type="ARBA" id="ARBA00022967"/>
    </source>
</evidence>
<evidence type="ECO:0000256" key="5">
    <source>
        <dbReference type="ARBA" id="ARBA00022448"/>
    </source>
</evidence>
<dbReference type="GO" id="GO:0008137">
    <property type="term" value="F:NADH dehydrogenase (ubiquinone) activity"/>
    <property type="evidence" value="ECO:0007669"/>
    <property type="project" value="UniProtKB-EC"/>
</dbReference>
<dbReference type="GO" id="GO:0003954">
    <property type="term" value="F:NADH dehydrogenase activity"/>
    <property type="evidence" value="ECO:0007669"/>
    <property type="project" value="TreeGrafter"/>
</dbReference>
<feature type="transmembrane region" description="Helical" evidence="18">
    <location>
        <begin position="392"/>
        <end position="410"/>
    </location>
</feature>
<evidence type="ECO:0000256" key="14">
    <source>
        <dbReference type="ARBA" id="ARBA00023128"/>
    </source>
</evidence>
<dbReference type="Pfam" id="PF00361">
    <property type="entry name" value="Proton_antipo_M"/>
    <property type="match status" value="1"/>
</dbReference>
<evidence type="ECO:0000259" key="19">
    <source>
        <dbReference type="Pfam" id="PF00361"/>
    </source>
</evidence>
<dbReference type="InterPro" id="IPR010934">
    <property type="entry name" value="NADH_DH_su5_C"/>
</dbReference>
<feature type="transmembrane region" description="Helical" evidence="18">
    <location>
        <begin position="328"/>
        <end position="354"/>
    </location>
</feature>
<evidence type="ECO:0000256" key="6">
    <source>
        <dbReference type="ARBA" id="ARBA00022660"/>
    </source>
</evidence>
<proteinExistence type="predicted"/>
<keyword evidence="13" id="KW-0830">Ubiquinone</keyword>
<evidence type="ECO:0000256" key="1">
    <source>
        <dbReference type="ARBA" id="ARBA00003257"/>
    </source>
</evidence>
<keyword evidence="6" id="KW-0679">Respiratory chain</keyword>
<feature type="transmembrane region" description="Helical" evidence="18">
    <location>
        <begin position="461"/>
        <end position="483"/>
    </location>
</feature>
<feature type="transmembrane region" description="Helical" evidence="18">
    <location>
        <begin position="242"/>
        <end position="260"/>
    </location>
</feature>
<comment type="function">
    <text evidence="1">Core subunit of the mitochondrial membrane respiratory chain NADH dehydrogenase (Complex I) that is believed to belong to the minimal assembly required for catalysis. Complex I functions in the transfer of electrons from NADH to the respiratory chain. The immediate electron acceptor for the enzyme is believed to be ubiquinone.</text>
</comment>
<name>A0A8T9W0T8_9HEMI</name>
<evidence type="ECO:0000256" key="15">
    <source>
        <dbReference type="ARBA" id="ARBA00023136"/>
    </source>
</evidence>
<feature type="transmembrane region" description="Helical" evidence="18">
    <location>
        <begin position="295"/>
        <end position="316"/>
    </location>
</feature>
<feature type="transmembrane region" description="Helical" evidence="18">
    <location>
        <begin position="495"/>
        <end position="515"/>
    </location>
</feature>
<keyword evidence="14 21" id="KW-0496">Mitochondrion</keyword>
<evidence type="ECO:0000256" key="17">
    <source>
        <dbReference type="ARBA" id="ARBA00049551"/>
    </source>
</evidence>
<keyword evidence="11 18" id="KW-1133">Transmembrane helix</keyword>
<feature type="domain" description="NADH:quinone oxidoreductase/Mrp antiporter transmembrane" evidence="19">
    <location>
        <begin position="106"/>
        <end position="378"/>
    </location>
</feature>
<evidence type="ECO:0000256" key="12">
    <source>
        <dbReference type="ARBA" id="ARBA00023027"/>
    </source>
</evidence>
<evidence type="ECO:0000256" key="10">
    <source>
        <dbReference type="ARBA" id="ARBA00022982"/>
    </source>
</evidence>
<comment type="catalytic activity">
    <reaction evidence="17">
        <text>a ubiquinone + NADH + 5 H(+)(in) = a ubiquinol + NAD(+) + 4 H(+)(out)</text>
        <dbReference type="Rhea" id="RHEA:29091"/>
        <dbReference type="Rhea" id="RHEA-COMP:9565"/>
        <dbReference type="Rhea" id="RHEA-COMP:9566"/>
        <dbReference type="ChEBI" id="CHEBI:15378"/>
        <dbReference type="ChEBI" id="CHEBI:16389"/>
        <dbReference type="ChEBI" id="CHEBI:17976"/>
        <dbReference type="ChEBI" id="CHEBI:57540"/>
        <dbReference type="ChEBI" id="CHEBI:57945"/>
        <dbReference type="EC" id="7.1.1.2"/>
    </reaction>
</comment>